<dbReference type="PROSITE" id="PS50893">
    <property type="entry name" value="ABC_TRANSPORTER_2"/>
    <property type="match status" value="1"/>
</dbReference>
<dbReference type="GO" id="GO:0005524">
    <property type="term" value="F:ATP binding"/>
    <property type="evidence" value="ECO:0007669"/>
    <property type="project" value="UniProtKB-KW"/>
</dbReference>
<protein>
    <submittedName>
        <fullName evidence="6">ABC transporter ATP-binding protein</fullName>
    </submittedName>
</protein>
<sequence length="242" mass="27281">MTTTPIIELRNISYSYPQAPKPILKDLNFSITEKNYGIVGSNGCGKTTFFQIIVGLLKPDEGELLFKGAPVTDKTMLRALRKDVGFLFQSSDDQLFSPTVIEDVAFGPLNLGYQPAEARELALETLNKLGLYGFEERITHRLSGGEKKLVALATILAMNPKVLLLDEPTNNLDPETRERLITILQGLDQNQIIISHDWDFLNKTNSVLFQIEHGHIHRCEEDHIHVHSHIHKAGAHPHRHEH</sequence>
<dbReference type="PANTHER" id="PTHR43553:SF24">
    <property type="entry name" value="ENERGY-COUPLING FACTOR TRANSPORTER ATP-BINDING PROTEIN ECFA1"/>
    <property type="match status" value="1"/>
</dbReference>
<evidence type="ECO:0000256" key="3">
    <source>
        <dbReference type="ARBA" id="ARBA00022741"/>
    </source>
</evidence>
<organism evidence="6 7">
    <name type="scientific">Desulfomarina profundi</name>
    <dbReference type="NCBI Taxonomy" id="2772557"/>
    <lineage>
        <taxon>Bacteria</taxon>
        <taxon>Pseudomonadati</taxon>
        <taxon>Thermodesulfobacteriota</taxon>
        <taxon>Desulfobulbia</taxon>
        <taxon>Desulfobulbales</taxon>
        <taxon>Desulfobulbaceae</taxon>
        <taxon>Desulfomarina</taxon>
    </lineage>
</organism>
<gene>
    <name evidence="6" type="ORF">DGMP_33920</name>
</gene>
<dbReference type="Pfam" id="PF00005">
    <property type="entry name" value="ABC_tran"/>
    <property type="match status" value="1"/>
</dbReference>
<dbReference type="InterPro" id="IPR003439">
    <property type="entry name" value="ABC_transporter-like_ATP-bd"/>
</dbReference>
<dbReference type="GO" id="GO:0043190">
    <property type="term" value="C:ATP-binding cassette (ABC) transporter complex"/>
    <property type="evidence" value="ECO:0007669"/>
    <property type="project" value="TreeGrafter"/>
</dbReference>
<evidence type="ECO:0000313" key="7">
    <source>
        <dbReference type="Proteomes" id="UP000826725"/>
    </source>
</evidence>
<dbReference type="EMBL" id="AP024086">
    <property type="protein sequence ID" value="BCL62699.1"/>
    <property type="molecule type" value="Genomic_DNA"/>
</dbReference>
<dbReference type="RefSeq" id="WP_228855030.1">
    <property type="nucleotide sequence ID" value="NZ_AP024086.1"/>
</dbReference>
<evidence type="ECO:0000256" key="1">
    <source>
        <dbReference type="ARBA" id="ARBA00005417"/>
    </source>
</evidence>
<dbReference type="InterPro" id="IPR017871">
    <property type="entry name" value="ABC_transporter-like_CS"/>
</dbReference>
<name>A0A8D5FQS1_9BACT</name>
<comment type="similarity">
    <text evidence="1">Belongs to the ABC transporter superfamily.</text>
</comment>
<evidence type="ECO:0000259" key="5">
    <source>
        <dbReference type="PROSITE" id="PS50893"/>
    </source>
</evidence>
<dbReference type="InterPro" id="IPR015856">
    <property type="entry name" value="ABC_transpr_CbiO/EcfA_su"/>
</dbReference>
<dbReference type="Proteomes" id="UP000826725">
    <property type="component" value="Chromosome"/>
</dbReference>
<dbReference type="PROSITE" id="PS00211">
    <property type="entry name" value="ABC_TRANSPORTER_1"/>
    <property type="match status" value="1"/>
</dbReference>
<keyword evidence="4 6" id="KW-0067">ATP-binding</keyword>
<accession>A0A8D5FQS1</accession>
<dbReference type="GO" id="GO:0042626">
    <property type="term" value="F:ATPase-coupled transmembrane transporter activity"/>
    <property type="evidence" value="ECO:0007669"/>
    <property type="project" value="TreeGrafter"/>
</dbReference>
<dbReference type="KEGG" id="dbk:DGMP_33920"/>
<dbReference type="PANTHER" id="PTHR43553">
    <property type="entry name" value="HEAVY METAL TRANSPORTER"/>
    <property type="match status" value="1"/>
</dbReference>
<dbReference type="CDD" id="cd03225">
    <property type="entry name" value="ABC_cobalt_CbiO_domain1"/>
    <property type="match status" value="1"/>
</dbReference>
<reference evidence="6" key="1">
    <citation type="submission" date="2020-09" db="EMBL/GenBank/DDBJ databases">
        <title>Desulfogranum mesoprofundum gen. nov., sp. nov., a novel mesophilic, sulfate-reducing chemolithoautotroph isolated from a deep-sea hydrothermal vent chimney in the Suiyo Seamount.</title>
        <authorList>
            <person name="Hashimoto Y."/>
            <person name="Nakagawa S."/>
        </authorList>
    </citation>
    <scope>NUCLEOTIDE SEQUENCE</scope>
    <source>
        <strain evidence="6">KT2</strain>
    </source>
</reference>
<keyword evidence="2" id="KW-0813">Transport</keyword>
<dbReference type="SMART" id="SM00382">
    <property type="entry name" value="AAA"/>
    <property type="match status" value="1"/>
</dbReference>
<keyword evidence="3" id="KW-0547">Nucleotide-binding</keyword>
<feature type="domain" description="ABC transporter" evidence="5">
    <location>
        <begin position="7"/>
        <end position="238"/>
    </location>
</feature>
<evidence type="ECO:0000256" key="4">
    <source>
        <dbReference type="ARBA" id="ARBA00022840"/>
    </source>
</evidence>
<dbReference type="AlphaFoldDB" id="A0A8D5FQS1"/>
<evidence type="ECO:0000256" key="2">
    <source>
        <dbReference type="ARBA" id="ARBA00022448"/>
    </source>
</evidence>
<evidence type="ECO:0000313" key="6">
    <source>
        <dbReference type="EMBL" id="BCL62699.1"/>
    </source>
</evidence>
<dbReference type="InterPro" id="IPR050095">
    <property type="entry name" value="ECF_ABC_transporter_ATP-bd"/>
</dbReference>
<keyword evidence="7" id="KW-1185">Reference proteome</keyword>
<proteinExistence type="inferred from homology"/>
<dbReference type="GO" id="GO:0016887">
    <property type="term" value="F:ATP hydrolysis activity"/>
    <property type="evidence" value="ECO:0007669"/>
    <property type="project" value="InterPro"/>
</dbReference>
<dbReference type="InterPro" id="IPR003593">
    <property type="entry name" value="AAA+_ATPase"/>
</dbReference>